<feature type="domain" description="NTR" evidence="11">
    <location>
        <begin position="21"/>
        <end position="140"/>
    </location>
</feature>
<dbReference type="AlphaFoldDB" id="A0A8W8LM95"/>
<keyword evidence="3" id="KW-0964">Secreted</keyword>
<keyword evidence="8" id="KW-0862">Zinc</keyword>
<dbReference type="GO" id="GO:0051045">
    <property type="term" value="P:negative regulation of membrane protein ectodomain proteolysis"/>
    <property type="evidence" value="ECO:0007669"/>
    <property type="project" value="TreeGrafter"/>
</dbReference>
<keyword evidence="5" id="KW-0646">Protease inhibitor</keyword>
<reference evidence="12" key="1">
    <citation type="submission" date="2022-08" db="UniProtKB">
        <authorList>
            <consortium name="EnsemblMetazoa"/>
        </authorList>
    </citation>
    <scope>IDENTIFICATION</scope>
    <source>
        <strain evidence="12">05x7-T-G4-1.051#20</strain>
    </source>
</reference>
<accession>A0A8W8LM95</accession>
<feature type="disulfide bond" evidence="9">
    <location>
        <begin position="21"/>
        <end position="88"/>
    </location>
</feature>
<organism evidence="12 13">
    <name type="scientific">Magallana gigas</name>
    <name type="common">Pacific oyster</name>
    <name type="synonym">Crassostrea gigas</name>
    <dbReference type="NCBI Taxonomy" id="29159"/>
    <lineage>
        <taxon>Eukaryota</taxon>
        <taxon>Metazoa</taxon>
        <taxon>Spiralia</taxon>
        <taxon>Lophotrochozoa</taxon>
        <taxon>Mollusca</taxon>
        <taxon>Bivalvia</taxon>
        <taxon>Autobranchia</taxon>
        <taxon>Pteriomorphia</taxon>
        <taxon>Ostreida</taxon>
        <taxon>Ostreoidea</taxon>
        <taxon>Ostreidae</taxon>
        <taxon>Magallana</taxon>
    </lineage>
</organism>
<sequence length="190" mass="21378">MKSAVLIVCVLISVSIISEACKCFVRHPQNDFCQADYVIKAEVLGEKNVTSFEKRYKVKVLENYKSGYTSPFKYSQVWIYTTTSSAACGVQLDIGKTYVITGPKRGTQLTANTCSWNVEVSALTSFQRNALRKGYYRKNCECKIRECPHNRCEQGDGCLAPYDNSFCFHQNAACKQSAYSTSCEWTPNTC</sequence>
<evidence type="ECO:0000256" key="5">
    <source>
        <dbReference type="ARBA" id="ARBA00022690"/>
    </source>
</evidence>
<dbReference type="InterPro" id="IPR027465">
    <property type="entry name" value="TIMP_C"/>
</dbReference>
<dbReference type="InterPro" id="IPR001820">
    <property type="entry name" value="TIMP"/>
</dbReference>
<comment type="similarity">
    <text evidence="2">Belongs to the protease inhibitor I35 (TIMP) family.</text>
</comment>
<name>A0A8W8LM95_MAGGI</name>
<feature type="disulfide bond" evidence="9">
    <location>
        <begin position="33"/>
        <end position="140"/>
    </location>
</feature>
<evidence type="ECO:0000256" key="4">
    <source>
        <dbReference type="ARBA" id="ARBA00022608"/>
    </source>
</evidence>
<evidence type="ECO:0000313" key="13">
    <source>
        <dbReference type="Proteomes" id="UP000005408"/>
    </source>
</evidence>
<dbReference type="EnsemblMetazoa" id="G28663.2">
    <property type="protein sequence ID" value="G28663.2:cds"/>
    <property type="gene ID" value="G28663"/>
</dbReference>
<evidence type="ECO:0000256" key="9">
    <source>
        <dbReference type="PIRSR" id="PIRSR601820-3"/>
    </source>
</evidence>
<feature type="chain" id="PRO_5042431635" description="NTR domain-containing protein" evidence="10">
    <location>
        <begin position="21"/>
        <end position="190"/>
    </location>
</feature>
<evidence type="ECO:0000256" key="1">
    <source>
        <dbReference type="ARBA" id="ARBA00004613"/>
    </source>
</evidence>
<dbReference type="PROSITE" id="PS50189">
    <property type="entry name" value="NTR"/>
    <property type="match status" value="1"/>
</dbReference>
<dbReference type="Proteomes" id="UP000005408">
    <property type="component" value="Unassembled WGS sequence"/>
</dbReference>
<dbReference type="GO" id="GO:0002020">
    <property type="term" value="F:protease binding"/>
    <property type="evidence" value="ECO:0007669"/>
    <property type="project" value="TreeGrafter"/>
</dbReference>
<dbReference type="SUPFAM" id="SSF50242">
    <property type="entry name" value="TIMP-like"/>
    <property type="match status" value="1"/>
</dbReference>
<feature type="binding site" evidence="8">
    <location>
        <position position="21"/>
    </location>
    <ligand>
        <name>Zn(2+)</name>
        <dbReference type="ChEBI" id="CHEBI:29105"/>
        <note>ligand shared with metalloproteinase partner</note>
    </ligand>
</feature>
<evidence type="ECO:0000259" key="11">
    <source>
        <dbReference type="PROSITE" id="PS50189"/>
    </source>
</evidence>
<dbReference type="InterPro" id="IPR001134">
    <property type="entry name" value="Netrin_domain"/>
</dbReference>
<dbReference type="OrthoDB" id="6115536at2759"/>
<dbReference type="PANTHER" id="PTHR11844">
    <property type="entry name" value="METALLOPROTEASE INHIBITOR"/>
    <property type="match status" value="1"/>
</dbReference>
<dbReference type="SMART" id="SM00206">
    <property type="entry name" value="NTR"/>
    <property type="match status" value="1"/>
</dbReference>
<dbReference type="GO" id="GO:0008191">
    <property type="term" value="F:metalloendopeptidase inhibitor activity"/>
    <property type="evidence" value="ECO:0007669"/>
    <property type="project" value="InterPro"/>
</dbReference>
<keyword evidence="10" id="KW-0732">Signal</keyword>
<evidence type="ECO:0000256" key="7">
    <source>
        <dbReference type="ARBA" id="ARBA00023215"/>
    </source>
</evidence>
<dbReference type="PANTHER" id="PTHR11844:SF25">
    <property type="entry name" value="NTR DOMAIN-CONTAINING PROTEIN"/>
    <property type="match status" value="1"/>
</dbReference>
<keyword evidence="6 9" id="KW-1015">Disulfide bond</keyword>
<evidence type="ECO:0000256" key="3">
    <source>
        <dbReference type="ARBA" id="ARBA00022525"/>
    </source>
</evidence>
<evidence type="ECO:0000256" key="8">
    <source>
        <dbReference type="PIRSR" id="PIRSR601820-1"/>
    </source>
</evidence>
<evidence type="ECO:0000256" key="2">
    <source>
        <dbReference type="ARBA" id="ARBA00011027"/>
    </source>
</evidence>
<dbReference type="CDD" id="cd03577">
    <property type="entry name" value="NTR_TIMP_like"/>
    <property type="match status" value="1"/>
</dbReference>
<dbReference type="InterPro" id="IPR008993">
    <property type="entry name" value="TIMP-like_OB-fold"/>
</dbReference>
<dbReference type="Pfam" id="PF00965">
    <property type="entry name" value="TIMP"/>
    <property type="match status" value="1"/>
</dbReference>
<dbReference type="GO" id="GO:0031012">
    <property type="term" value="C:extracellular matrix"/>
    <property type="evidence" value="ECO:0007669"/>
    <property type="project" value="TreeGrafter"/>
</dbReference>
<evidence type="ECO:0000313" key="12">
    <source>
        <dbReference type="EnsemblMetazoa" id="G28663.2:cds"/>
    </source>
</evidence>
<dbReference type="Gene3D" id="3.90.370.10">
    <property type="entry name" value="Tissue inhibitor of metalloproteinase-1. Chain B, domain 1"/>
    <property type="match status" value="1"/>
</dbReference>
<evidence type="ECO:0000256" key="6">
    <source>
        <dbReference type="ARBA" id="ARBA00023157"/>
    </source>
</evidence>
<keyword evidence="13" id="KW-1185">Reference proteome</keyword>
<dbReference type="EnsemblMetazoa" id="G28663.3">
    <property type="protein sequence ID" value="G28663.3:cds"/>
    <property type="gene ID" value="G28663"/>
</dbReference>
<feature type="disulfide bond" evidence="9">
    <location>
        <begin position="147"/>
        <end position="152"/>
    </location>
</feature>
<protein>
    <recommendedName>
        <fullName evidence="11">NTR domain-containing protein</fullName>
    </recommendedName>
</protein>
<dbReference type="GO" id="GO:0005615">
    <property type="term" value="C:extracellular space"/>
    <property type="evidence" value="ECO:0007669"/>
    <property type="project" value="TreeGrafter"/>
</dbReference>
<comment type="subcellular location">
    <subcellularLocation>
        <location evidence="1">Secreted</location>
    </subcellularLocation>
</comment>
<proteinExistence type="inferred from homology"/>
<evidence type="ECO:0000256" key="10">
    <source>
        <dbReference type="SAM" id="SignalP"/>
    </source>
</evidence>
<feature type="disulfide bond" evidence="9">
    <location>
        <begin position="23"/>
        <end position="114"/>
    </location>
</feature>
<keyword evidence="8" id="KW-0479">Metal-binding</keyword>
<keyword evidence="4" id="KW-0483">Metalloprotease inhibitor</keyword>
<dbReference type="Gene3D" id="2.40.50.120">
    <property type="match status" value="1"/>
</dbReference>
<feature type="signal peptide" evidence="10">
    <location>
        <begin position="1"/>
        <end position="20"/>
    </location>
</feature>
<keyword evidence="7" id="KW-0481">Metalloenzyme inhibitor</keyword>
<dbReference type="GO" id="GO:0046872">
    <property type="term" value="F:metal ion binding"/>
    <property type="evidence" value="ECO:0007669"/>
    <property type="project" value="UniProtKB-KW"/>
</dbReference>
<dbReference type="OMA" id="CVCEIAS"/>